<reference evidence="1" key="1">
    <citation type="journal article" date="2018" name="Nat. Commun.">
        <title>Diversity and evolution of the emerging Pandoraviridae family.</title>
        <authorList>
            <person name="Legendre M."/>
            <person name="Fabre E."/>
            <person name="Poirot O."/>
            <person name="Jeudy S."/>
            <person name="Lartigue A."/>
            <person name="Alempic J.M."/>
            <person name="Beucher L."/>
            <person name="Philippe N."/>
            <person name="Bertaux L."/>
            <person name="Christo-Foroux E."/>
            <person name="Labadie K."/>
            <person name="Coute Y."/>
            <person name="Abergel C."/>
            <person name="Claverie J.M."/>
        </authorList>
    </citation>
    <scope>NUCLEOTIDE SEQUENCE [LARGE SCALE GENOMIC DNA]</scope>
    <source>
        <strain evidence="1">Macleodensis</strain>
    </source>
</reference>
<dbReference type="Proteomes" id="UP000249758">
    <property type="component" value="Segment"/>
</dbReference>
<accession>A0A2U7UFZ2</accession>
<evidence type="ECO:0000313" key="1">
    <source>
        <dbReference type="EMBL" id="AVK77384.1"/>
    </source>
</evidence>
<sequence length="252" mass="27072">MQGAREECAQTVHMRLCGEITCALARDHPSQLMRLLDKGIISANDTIDLAVVMASLAASPMPGVVGIVSLVNPMNTTADHSGHETSVCRSVHSAALPDRPVGLVELAVFYGARRCLLFLLGAAETTATTNARIGPEQCETLLTSFLETRAWRHAVVCWGPCVLLRNRRRPKVVRPMVVAAGPHSGVKRRFFDPMPIIRAFALLTDNAAAGDRHLHDRLAMVVDAAAHLSVDLCPRDNDGQAIIPGHLGGLVS</sequence>
<organism evidence="1">
    <name type="scientific">Pandoravirus macleodensis</name>
    <dbReference type="NCBI Taxonomy" id="2107707"/>
    <lineage>
        <taxon>Viruses</taxon>
        <taxon>Pandoravirus</taxon>
    </lineage>
</organism>
<gene>
    <name evidence="1" type="ORF">pmac_cds_696</name>
</gene>
<dbReference type="EMBL" id="MG011691">
    <property type="protein sequence ID" value="AVK77384.1"/>
    <property type="molecule type" value="Genomic_DNA"/>
</dbReference>
<dbReference type="GeneID" id="36841839"/>
<dbReference type="RefSeq" id="YP_009481380.1">
    <property type="nucleotide sequence ID" value="NC_037665.1"/>
</dbReference>
<protein>
    <submittedName>
        <fullName evidence="1">Uncharacterized protein</fullName>
    </submittedName>
</protein>
<name>A0A2U7UFZ2_9VIRU</name>
<proteinExistence type="predicted"/>
<dbReference type="KEGG" id="vg:36841839"/>